<dbReference type="Proteomes" id="UP000702964">
    <property type="component" value="Unassembled WGS sequence"/>
</dbReference>
<organism evidence="15 16">
    <name type="scientific">Phytophthora kernoviae 00238/432</name>
    <dbReference type="NCBI Taxonomy" id="1284355"/>
    <lineage>
        <taxon>Eukaryota</taxon>
        <taxon>Sar</taxon>
        <taxon>Stramenopiles</taxon>
        <taxon>Oomycota</taxon>
        <taxon>Peronosporomycetes</taxon>
        <taxon>Peronosporales</taxon>
        <taxon>Peronosporaceae</taxon>
        <taxon>Phytophthora</taxon>
    </lineage>
</organism>
<keyword evidence="11" id="KW-0067">ATP-binding</keyword>
<dbReference type="Pfam" id="PF00485">
    <property type="entry name" value="PRK"/>
    <property type="match status" value="1"/>
</dbReference>
<dbReference type="NCBIfam" id="TIGR00554">
    <property type="entry name" value="panK_bact"/>
    <property type="match status" value="1"/>
</dbReference>
<evidence type="ECO:0000256" key="11">
    <source>
        <dbReference type="ARBA" id="ARBA00022840"/>
    </source>
</evidence>
<evidence type="ECO:0000256" key="3">
    <source>
        <dbReference type="ARBA" id="ARBA00005225"/>
    </source>
</evidence>
<dbReference type="InterPro" id="IPR004566">
    <property type="entry name" value="PanK"/>
</dbReference>
<dbReference type="HAMAP" id="MF_00215">
    <property type="entry name" value="Pantothen_kinase_1"/>
    <property type="match status" value="1"/>
</dbReference>
<reference evidence="15" key="2">
    <citation type="submission" date="2020-02" db="EMBL/GenBank/DDBJ databases">
        <authorList>
            <person name="Studholme D.J."/>
        </authorList>
    </citation>
    <scope>NUCLEOTIDE SEQUENCE</scope>
    <source>
        <strain evidence="15">00238/432</strain>
    </source>
</reference>
<dbReference type="EC" id="2.7.1.33" evidence="5"/>
<gene>
    <name evidence="15" type="ORF">G195_001927</name>
</gene>
<evidence type="ECO:0000256" key="12">
    <source>
        <dbReference type="ARBA" id="ARBA00022993"/>
    </source>
</evidence>
<dbReference type="GO" id="GO:0015937">
    <property type="term" value="P:coenzyme A biosynthetic process"/>
    <property type="evidence" value="ECO:0007669"/>
    <property type="project" value="UniProtKB-UniPathway"/>
</dbReference>
<accession>A0A8J4SST6</accession>
<dbReference type="InterPro" id="IPR006083">
    <property type="entry name" value="PRK/URK"/>
</dbReference>
<dbReference type="UniPathway" id="UPA00241">
    <property type="reaction ID" value="UER00352"/>
</dbReference>
<dbReference type="EMBL" id="AOFI03000014">
    <property type="protein sequence ID" value="KAF4324735.1"/>
    <property type="molecule type" value="Genomic_DNA"/>
</dbReference>
<dbReference type="PANTHER" id="PTHR10285">
    <property type="entry name" value="URIDINE KINASE"/>
    <property type="match status" value="1"/>
</dbReference>
<dbReference type="CDD" id="cd02025">
    <property type="entry name" value="PanK"/>
    <property type="match status" value="1"/>
</dbReference>
<protein>
    <recommendedName>
        <fullName evidence="6">Pantothenate kinase</fullName>
        <ecNumber evidence="5">2.7.1.33</ecNumber>
    </recommendedName>
    <alternativeName>
        <fullName evidence="13">Pantothenic acid kinase</fullName>
    </alternativeName>
</protein>
<sequence>MLKRDLMNLYSPYTEFNRKEWADLKKHQTTLPLTKAELEQLKGLNEEVSIQEVEDIYLPLTHFIDLYAGASRELNHLTASFLKKDAHHAPYIIGIGGSVAVGKSTTARLLQAMLARGKGTPKVDLVTTDGFLYPNAVLQEKGIMNRKGFPESYDIKSLIQFMGDVKSGKPEVMAPVYSHLAYDVIAGEEKAICQPDILIIEGINVLQVKKETPLLVSDFFDFSIYIDAEEEHIRHWYIERFKLLRNTAFQNENSFFHSRFANLEEDEAVLTASQIWKDINAKNLHENILPTKGRARLILKKEADHSIQRIQLRKL</sequence>
<evidence type="ECO:0000256" key="10">
    <source>
        <dbReference type="ARBA" id="ARBA00022777"/>
    </source>
</evidence>
<keyword evidence="9" id="KW-0547">Nucleotide-binding</keyword>
<evidence type="ECO:0000259" key="14">
    <source>
        <dbReference type="Pfam" id="PF00485"/>
    </source>
</evidence>
<keyword evidence="10" id="KW-0418">Kinase</keyword>
<proteinExistence type="inferred from homology"/>
<dbReference type="SUPFAM" id="SSF52540">
    <property type="entry name" value="P-loop containing nucleoside triphosphate hydrolases"/>
    <property type="match status" value="1"/>
</dbReference>
<comment type="subcellular location">
    <subcellularLocation>
        <location evidence="2">Cytoplasm</location>
    </subcellularLocation>
</comment>
<comment type="caution">
    <text evidence="15">The sequence shown here is derived from an EMBL/GenBank/DDBJ whole genome shotgun (WGS) entry which is preliminary data.</text>
</comment>
<comment type="similarity">
    <text evidence="4">Belongs to the prokaryotic pantothenate kinase family.</text>
</comment>
<dbReference type="GO" id="GO:0005737">
    <property type="term" value="C:cytoplasm"/>
    <property type="evidence" value="ECO:0007669"/>
    <property type="project" value="UniProtKB-SubCell"/>
</dbReference>
<keyword evidence="8" id="KW-0808">Transferase</keyword>
<dbReference type="Gene3D" id="3.40.50.300">
    <property type="entry name" value="P-loop containing nucleotide triphosphate hydrolases"/>
    <property type="match status" value="1"/>
</dbReference>
<keyword evidence="7" id="KW-0963">Cytoplasm</keyword>
<feature type="domain" description="Phosphoribulokinase/uridine kinase" evidence="14">
    <location>
        <begin position="92"/>
        <end position="240"/>
    </location>
</feature>
<evidence type="ECO:0000313" key="15">
    <source>
        <dbReference type="EMBL" id="KAF4324735.1"/>
    </source>
</evidence>
<evidence type="ECO:0000313" key="16">
    <source>
        <dbReference type="Proteomes" id="UP000702964"/>
    </source>
</evidence>
<evidence type="ECO:0000256" key="13">
    <source>
        <dbReference type="ARBA" id="ARBA00032866"/>
    </source>
</evidence>
<evidence type="ECO:0000256" key="8">
    <source>
        <dbReference type="ARBA" id="ARBA00022679"/>
    </source>
</evidence>
<evidence type="ECO:0000256" key="7">
    <source>
        <dbReference type="ARBA" id="ARBA00022490"/>
    </source>
</evidence>
<keyword evidence="12" id="KW-0173">Coenzyme A biosynthesis</keyword>
<evidence type="ECO:0000256" key="1">
    <source>
        <dbReference type="ARBA" id="ARBA00001206"/>
    </source>
</evidence>
<dbReference type="PIRSF" id="PIRSF000545">
    <property type="entry name" value="Pantothenate_kin"/>
    <property type="match status" value="1"/>
</dbReference>
<evidence type="ECO:0000256" key="5">
    <source>
        <dbReference type="ARBA" id="ARBA00012102"/>
    </source>
</evidence>
<evidence type="ECO:0000256" key="2">
    <source>
        <dbReference type="ARBA" id="ARBA00004496"/>
    </source>
</evidence>
<reference evidence="15" key="1">
    <citation type="journal article" date="2015" name="Genom Data">
        <title>Draft genome sequences of Phytophthora kernoviae and Phytophthora ramorum lineage EU2 from Scotland.</title>
        <authorList>
            <person name="Sambles C."/>
            <person name="Schlenzig A."/>
            <person name="O'Neill P."/>
            <person name="Grant M."/>
            <person name="Studholme D.J."/>
        </authorList>
    </citation>
    <scope>NUCLEOTIDE SEQUENCE</scope>
    <source>
        <strain evidence="15">00238/432</strain>
    </source>
</reference>
<comment type="catalytic activity">
    <reaction evidence="1">
        <text>(R)-pantothenate + ATP = (R)-4'-phosphopantothenate + ADP + H(+)</text>
        <dbReference type="Rhea" id="RHEA:16373"/>
        <dbReference type="ChEBI" id="CHEBI:10986"/>
        <dbReference type="ChEBI" id="CHEBI:15378"/>
        <dbReference type="ChEBI" id="CHEBI:29032"/>
        <dbReference type="ChEBI" id="CHEBI:30616"/>
        <dbReference type="ChEBI" id="CHEBI:456216"/>
        <dbReference type="EC" id="2.7.1.33"/>
    </reaction>
</comment>
<dbReference type="AlphaFoldDB" id="A0A8J4SST6"/>
<name>A0A8J4SST6_9STRA</name>
<evidence type="ECO:0000256" key="9">
    <source>
        <dbReference type="ARBA" id="ARBA00022741"/>
    </source>
</evidence>
<evidence type="ECO:0000256" key="6">
    <source>
        <dbReference type="ARBA" id="ARBA00015080"/>
    </source>
</evidence>
<dbReference type="InterPro" id="IPR027417">
    <property type="entry name" value="P-loop_NTPase"/>
</dbReference>
<dbReference type="GO" id="GO:0004594">
    <property type="term" value="F:pantothenate kinase activity"/>
    <property type="evidence" value="ECO:0007669"/>
    <property type="project" value="UniProtKB-EC"/>
</dbReference>
<comment type="pathway">
    <text evidence="3">Cofactor biosynthesis; coenzyme A biosynthesis; CoA from (R)-pantothenate: step 1/5.</text>
</comment>
<evidence type="ECO:0000256" key="4">
    <source>
        <dbReference type="ARBA" id="ARBA00006087"/>
    </source>
</evidence>
<dbReference type="GO" id="GO:0005524">
    <property type="term" value="F:ATP binding"/>
    <property type="evidence" value="ECO:0007669"/>
    <property type="project" value="UniProtKB-KW"/>
</dbReference>